<evidence type="ECO:0000256" key="2">
    <source>
        <dbReference type="SAM" id="SignalP"/>
    </source>
</evidence>
<keyword evidence="2" id="KW-0732">Signal</keyword>
<evidence type="ECO:0000313" key="3">
    <source>
        <dbReference type="EMBL" id="SHM18624.1"/>
    </source>
</evidence>
<reference evidence="3 4" key="1">
    <citation type="submission" date="2016-11" db="EMBL/GenBank/DDBJ databases">
        <authorList>
            <person name="Jaros S."/>
            <person name="Januszkiewicz K."/>
            <person name="Wedrychowicz H."/>
        </authorList>
    </citation>
    <scope>NUCLEOTIDE SEQUENCE [LARGE SCALE GENOMIC DNA]</scope>
    <source>
        <strain evidence="3 4">DSM 29589</strain>
    </source>
</reference>
<feature type="signal peptide" evidence="2">
    <location>
        <begin position="1"/>
        <end position="27"/>
    </location>
</feature>
<dbReference type="PANTHER" id="PTHR30438">
    <property type="entry name" value="36 KDA ANTIGEN-RELATED"/>
    <property type="match status" value="1"/>
</dbReference>
<dbReference type="Gene3D" id="2.40.30.170">
    <property type="match status" value="1"/>
</dbReference>
<evidence type="ECO:0000313" key="4">
    <source>
        <dbReference type="Proteomes" id="UP000183974"/>
    </source>
</evidence>
<dbReference type="Gene3D" id="2.40.50.100">
    <property type="match status" value="1"/>
</dbReference>
<keyword evidence="1" id="KW-0175">Coiled coil</keyword>
<dbReference type="Proteomes" id="UP000183974">
    <property type="component" value="Unassembled WGS sequence"/>
</dbReference>
<feature type="coiled-coil region" evidence="1">
    <location>
        <begin position="78"/>
        <end position="140"/>
    </location>
</feature>
<dbReference type="OrthoDB" id="9778236at2"/>
<name>A0A1M7GQI4_9RHOB</name>
<organism evidence="3 4">
    <name type="scientific">Roseovarius pacificus</name>
    <dbReference type="NCBI Taxonomy" id="337701"/>
    <lineage>
        <taxon>Bacteria</taxon>
        <taxon>Pseudomonadati</taxon>
        <taxon>Pseudomonadota</taxon>
        <taxon>Alphaproteobacteria</taxon>
        <taxon>Rhodobacterales</taxon>
        <taxon>Roseobacteraceae</taxon>
        <taxon>Roseovarius</taxon>
    </lineage>
</organism>
<proteinExistence type="predicted"/>
<dbReference type="SUPFAM" id="SSF111369">
    <property type="entry name" value="HlyD-like secretion proteins"/>
    <property type="match status" value="3"/>
</dbReference>
<dbReference type="GO" id="GO:0005886">
    <property type="term" value="C:plasma membrane"/>
    <property type="evidence" value="ECO:0007669"/>
    <property type="project" value="TreeGrafter"/>
</dbReference>
<accession>A0A1M7GQI4</accession>
<dbReference type="Gene3D" id="1.10.287.470">
    <property type="entry name" value="Helix hairpin bin"/>
    <property type="match status" value="1"/>
</dbReference>
<protein>
    <submittedName>
        <fullName evidence="3">HlyD family secretion protein</fullName>
    </submittedName>
</protein>
<dbReference type="STRING" id="337701.SAMN05444398_11148"/>
<gene>
    <name evidence="3" type="ORF">SAMN05444398_11148</name>
</gene>
<sequence>MNMRLLLSVLSLIVVAAGYFTWSSAQAPDLPEGLASGNGRIEATEIDIAALTGGRIADITAAEGDFVKTGDVLVQMDVVQLNAQKRQAEAQLRRAEIGVQTAQSLVAQAKAQERAAVAAIDQAQAVARAAAQRLARSERLVESNTVSQQTLDDDLASDRQAKAGLASAEASHAAALAGVTSAQAQVVDAEAAVEAAKASIDVITASIDDATLKSPRDGRVQYLVAQEGEIVASGGRILNLVDLGDVYMTIFLPTSQVGRVQVGSEVRLVMDAAPDYVIPATVSYVADVAQFTPKTVETADEREKLMFRVRARIDPDLLARYIEYVKTGLPGMAYVRLDPQAEWPAFLDNIVK</sequence>
<dbReference type="AlphaFoldDB" id="A0A1M7GQI4"/>
<dbReference type="PANTHER" id="PTHR30438:SF2">
    <property type="entry name" value="MEMBRANE PROTEIN"/>
    <property type="match status" value="1"/>
</dbReference>
<evidence type="ECO:0000256" key="1">
    <source>
        <dbReference type="SAM" id="Coils"/>
    </source>
</evidence>
<feature type="chain" id="PRO_5013359908" evidence="2">
    <location>
        <begin position="28"/>
        <end position="352"/>
    </location>
</feature>
<keyword evidence="4" id="KW-1185">Reference proteome</keyword>
<dbReference type="EMBL" id="FRBR01000011">
    <property type="protein sequence ID" value="SHM18624.1"/>
    <property type="molecule type" value="Genomic_DNA"/>
</dbReference>